<evidence type="ECO:0000256" key="1">
    <source>
        <dbReference type="SAM" id="MobiDB-lite"/>
    </source>
</evidence>
<dbReference type="RefSeq" id="XP_027616217.1">
    <property type="nucleotide sequence ID" value="XM_027760416.1"/>
</dbReference>
<evidence type="ECO:0000313" key="2">
    <source>
        <dbReference type="EMBL" id="GBE85304.1"/>
    </source>
</evidence>
<dbReference type="AlphaFoldDB" id="A0A401GU97"/>
<gene>
    <name evidence="2" type="ORF">SCP_0704910</name>
</gene>
<proteinExistence type="predicted"/>
<name>A0A401GU97_9APHY</name>
<organism evidence="2 3">
    <name type="scientific">Sparassis crispa</name>
    <dbReference type="NCBI Taxonomy" id="139825"/>
    <lineage>
        <taxon>Eukaryota</taxon>
        <taxon>Fungi</taxon>
        <taxon>Dikarya</taxon>
        <taxon>Basidiomycota</taxon>
        <taxon>Agaricomycotina</taxon>
        <taxon>Agaricomycetes</taxon>
        <taxon>Polyporales</taxon>
        <taxon>Sparassidaceae</taxon>
        <taxon>Sparassis</taxon>
    </lineage>
</organism>
<accession>A0A401GU97</accession>
<keyword evidence="3" id="KW-1185">Reference proteome</keyword>
<comment type="caution">
    <text evidence="2">The sequence shown here is derived from an EMBL/GenBank/DDBJ whole genome shotgun (WGS) entry which is preliminary data.</text>
</comment>
<feature type="compositionally biased region" description="Polar residues" evidence="1">
    <location>
        <begin position="60"/>
        <end position="74"/>
    </location>
</feature>
<protein>
    <submittedName>
        <fullName evidence="2">Uncharacterized protein</fullName>
    </submittedName>
</protein>
<dbReference type="InParanoid" id="A0A401GU97"/>
<feature type="compositionally biased region" description="Low complexity" evidence="1">
    <location>
        <begin position="89"/>
        <end position="106"/>
    </location>
</feature>
<dbReference type="GeneID" id="38782221"/>
<feature type="region of interest" description="Disordered" evidence="1">
    <location>
        <begin position="1"/>
        <end position="178"/>
    </location>
</feature>
<reference evidence="2 3" key="1">
    <citation type="journal article" date="2018" name="Sci. Rep.">
        <title>Genome sequence of the cauliflower mushroom Sparassis crispa (Hanabiratake) and its association with beneficial usage.</title>
        <authorList>
            <person name="Kiyama R."/>
            <person name="Furutani Y."/>
            <person name="Kawaguchi K."/>
            <person name="Nakanishi T."/>
        </authorList>
    </citation>
    <scope>NUCLEOTIDE SEQUENCE [LARGE SCALE GENOMIC DNA]</scope>
</reference>
<sequence length="178" mass="18667">MSRRYNLRSRADRPVSPAHSIPGEYQNTPEAETTDVALDRSGSGTPSRAPSPSAVIPGLSYSQAVTSRSPSPVSNAGKEASVVKSENISRSLAAPTSLASSESSSSDDTVRKADKPDADDGQGAWITVGPRRRPRSLDSADWTSSLRQLAGGSGLPSREQLSVFAAAEGTLSPDDRTR</sequence>
<evidence type="ECO:0000313" key="3">
    <source>
        <dbReference type="Proteomes" id="UP000287166"/>
    </source>
</evidence>
<dbReference type="EMBL" id="BFAD01000007">
    <property type="protein sequence ID" value="GBE85304.1"/>
    <property type="molecule type" value="Genomic_DNA"/>
</dbReference>
<dbReference type="Proteomes" id="UP000287166">
    <property type="component" value="Unassembled WGS sequence"/>
</dbReference>
<feature type="compositionally biased region" description="Basic and acidic residues" evidence="1">
    <location>
        <begin position="108"/>
        <end position="118"/>
    </location>
</feature>